<reference evidence="2 3" key="1">
    <citation type="journal article" date="2019" name="Microbiol. Resour. Announc.">
        <title>Complete Genome Sequence of Sin4, a Siphophage Infecting Carbapenemase-Producing Klebsiella pneumoniae.</title>
        <authorList>
            <person name="Castillo M."/>
            <person name="Tran R."/>
            <person name="Newkirk H."/>
            <person name="Liu M."/>
            <person name="Gill J.J."/>
            <person name="Ramsey J."/>
        </authorList>
    </citation>
    <scope>NUCLEOTIDE SEQUENCE [LARGE SCALE GENOMIC DNA]</scope>
</reference>
<dbReference type="Proteomes" id="UP000322465">
    <property type="component" value="Segment"/>
</dbReference>
<dbReference type="GO" id="GO:0003677">
    <property type="term" value="F:DNA binding"/>
    <property type="evidence" value="ECO:0007669"/>
    <property type="project" value="InterPro"/>
</dbReference>
<evidence type="ECO:0000259" key="1">
    <source>
        <dbReference type="SMART" id="SM00507"/>
    </source>
</evidence>
<accession>A0A5B9N3Q1</accession>
<proteinExistence type="predicted"/>
<gene>
    <name evidence="2" type="ORF">CPT_Sin4_028</name>
</gene>
<dbReference type="InterPro" id="IPR044925">
    <property type="entry name" value="His-Me_finger_sf"/>
</dbReference>
<evidence type="ECO:0000313" key="2">
    <source>
        <dbReference type="EMBL" id="QEG07055.1"/>
    </source>
</evidence>
<dbReference type="GO" id="GO:0004519">
    <property type="term" value="F:endonuclease activity"/>
    <property type="evidence" value="ECO:0007669"/>
    <property type="project" value="UniProtKB-KW"/>
</dbReference>
<keyword evidence="2" id="KW-0378">Hydrolase</keyword>
<organism evidence="2 3">
    <name type="scientific">Klebsiella phage Sin4</name>
    <dbReference type="NCBI Taxonomy" id="2580406"/>
    <lineage>
        <taxon>Viruses</taxon>
        <taxon>Duplodnaviria</taxon>
        <taxon>Heunggongvirae</taxon>
        <taxon>Uroviricota</taxon>
        <taxon>Caudoviricetes</taxon>
        <taxon>Drexlerviridae</taxon>
        <taxon>Webervirus</taxon>
        <taxon>Webervirus sin4</taxon>
    </lineage>
</organism>
<dbReference type="SUPFAM" id="SSF54060">
    <property type="entry name" value="His-Me finger endonucleases"/>
    <property type="match status" value="1"/>
</dbReference>
<sequence length="164" mass="18808">MNDKNGGSPPFSEYLKYLDGVLYWSKSRSNVKAGSVAGRVSNGYISIKLNGKEYQAHRIVWEMHKGKIPSGLVVDHINHNRTDNRIGNLRLVTKKENSKNRSKPSNSRSGVVGVRWYAPRGKYRAEIMVNRKTIFLGYFCTIIDAKAERLRAERRFKFHENHGN</sequence>
<dbReference type="SUPFAM" id="SSF54171">
    <property type="entry name" value="DNA-binding domain"/>
    <property type="match status" value="1"/>
</dbReference>
<dbReference type="InterPro" id="IPR016177">
    <property type="entry name" value="DNA-bd_dom_sf"/>
</dbReference>
<keyword evidence="2" id="KW-0255">Endonuclease</keyword>
<dbReference type="SMART" id="SM00507">
    <property type="entry name" value="HNHc"/>
    <property type="match status" value="1"/>
</dbReference>
<evidence type="ECO:0000313" key="3">
    <source>
        <dbReference type="Proteomes" id="UP000322465"/>
    </source>
</evidence>
<dbReference type="EMBL" id="MK931442">
    <property type="protein sequence ID" value="QEG07055.1"/>
    <property type="molecule type" value="Genomic_DNA"/>
</dbReference>
<keyword evidence="3" id="KW-1185">Reference proteome</keyword>
<dbReference type="Pfam" id="PF13392">
    <property type="entry name" value="HNH_3"/>
    <property type="match status" value="1"/>
</dbReference>
<feature type="domain" description="HNH nuclease" evidence="1">
    <location>
        <begin position="50"/>
        <end position="98"/>
    </location>
</feature>
<name>A0A5B9N3Q1_9CAUD</name>
<dbReference type="InterPro" id="IPR003615">
    <property type="entry name" value="HNH_nuc"/>
</dbReference>
<keyword evidence="2" id="KW-0540">Nuclease</keyword>
<protein>
    <submittedName>
        <fullName evidence="2">HNH endonuclease</fullName>
    </submittedName>
</protein>
<dbReference type="Gene3D" id="3.90.75.20">
    <property type="match status" value="1"/>
</dbReference>
<reference evidence="3" key="2">
    <citation type="submission" date="2019-05" db="EMBL/GenBank/DDBJ databases">
        <title>Complete Genome Sequence of Carbapenemase-Producing Klebsiella pneumoniae Siphophage Sin4.</title>
        <authorList>
            <person name="Castillo M."/>
            <person name="Tran R."/>
            <person name="Newkirk H."/>
            <person name="Liu M."/>
            <person name="Gill J.J."/>
            <person name="Ramsey J."/>
        </authorList>
    </citation>
    <scope>NUCLEOTIDE SEQUENCE [LARGE SCALE GENOMIC DNA]</scope>
</reference>